<organism evidence="7 8">
    <name type="scientific">Butyrivibrio fibrisolvens DSM 3071</name>
    <dbReference type="NCBI Taxonomy" id="1121131"/>
    <lineage>
        <taxon>Bacteria</taxon>
        <taxon>Bacillati</taxon>
        <taxon>Bacillota</taxon>
        <taxon>Clostridia</taxon>
        <taxon>Lachnospirales</taxon>
        <taxon>Lachnospiraceae</taxon>
        <taxon>Butyrivibrio</taxon>
    </lineage>
</organism>
<evidence type="ECO:0000256" key="3">
    <source>
        <dbReference type="ARBA" id="ARBA00023125"/>
    </source>
</evidence>
<keyword evidence="4" id="KW-0804">Transcription</keyword>
<keyword evidence="5" id="KW-0175">Coiled coil</keyword>
<evidence type="ECO:0000256" key="5">
    <source>
        <dbReference type="SAM" id="Coils"/>
    </source>
</evidence>
<dbReference type="OrthoDB" id="9773308at2"/>
<dbReference type="PROSITE" id="PS50937">
    <property type="entry name" value="HTH_MERR_2"/>
    <property type="match status" value="1"/>
</dbReference>
<dbReference type="RefSeq" id="WP_073389890.1">
    <property type="nucleotide sequence ID" value="NZ_FQXK01000041.1"/>
</dbReference>
<dbReference type="InterPro" id="IPR009061">
    <property type="entry name" value="DNA-bd_dom_put_sf"/>
</dbReference>
<sequence>MTIKEFSNLCGCNPQTIRYYDRMNLLKPVKVDDWTGYRFYDEEQALDFVKIKNLQTAGFSIDEIKGLLNASDEAIYDAFSQKIKEQEEHLKKMIEIRESYQNEITMIKNKIRELHSSIKNSMETYSPAEEFGISIEEYNEIVKNLDSCFNEFLKDEDISKLKLKNHSATNNRKVEKEFNECLSNPDLENIFETHGWKYVKDFYSDIPEVSAGEEYYYLFKLDDEKSNNTAFANTFLGIQCLQNEDKAIRLQCKVIRSDDDQNHFWLLRKKSSK</sequence>
<evidence type="ECO:0000313" key="8">
    <source>
        <dbReference type="Proteomes" id="UP000184278"/>
    </source>
</evidence>
<dbReference type="STRING" id="1121131.SAMN02745229_03649"/>
<keyword evidence="2" id="KW-0805">Transcription regulation</keyword>
<dbReference type="PANTHER" id="PTHR30204">
    <property type="entry name" value="REDOX-CYCLING DRUG-SENSING TRANSCRIPTIONAL ACTIVATOR SOXR"/>
    <property type="match status" value="1"/>
</dbReference>
<dbReference type="GO" id="GO:0003677">
    <property type="term" value="F:DNA binding"/>
    <property type="evidence" value="ECO:0007669"/>
    <property type="project" value="UniProtKB-KW"/>
</dbReference>
<evidence type="ECO:0000256" key="1">
    <source>
        <dbReference type="ARBA" id="ARBA00022491"/>
    </source>
</evidence>
<dbReference type="Proteomes" id="UP000184278">
    <property type="component" value="Unassembled WGS sequence"/>
</dbReference>
<evidence type="ECO:0000256" key="4">
    <source>
        <dbReference type="ARBA" id="ARBA00023163"/>
    </source>
</evidence>
<dbReference type="GeneID" id="89508250"/>
<keyword evidence="8" id="KW-1185">Reference proteome</keyword>
<feature type="domain" description="HTH merR-type" evidence="6">
    <location>
        <begin position="1"/>
        <end position="70"/>
    </location>
</feature>
<dbReference type="PANTHER" id="PTHR30204:SF69">
    <property type="entry name" value="MERR-FAMILY TRANSCRIPTIONAL REGULATOR"/>
    <property type="match status" value="1"/>
</dbReference>
<accession>A0A1M6E3L4</accession>
<evidence type="ECO:0000313" key="7">
    <source>
        <dbReference type="EMBL" id="SHI80041.1"/>
    </source>
</evidence>
<evidence type="ECO:0000259" key="6">
    <source>
        <dbReference type="PROSITE" id="PS50937"/>
    </source>
</evidence>
<gene>
    <name evidence="7" type="ORF">SAMN02745229_03649</name>
</gene>
<dbReference type="EMBL" id="FQXK01000041">
    <property type="protein sequence ID" value="SHI80041.1"/>
    <property type="molecule type" value="Genomic_DNA"/>
</dbReference>
<dbReference type="InterPro" id="IPR000551">
    <property type="entry name" value="MerR-type_HTH_dom"/>
</dbReference>
<keyword evidence="1" id="KW-0678">Repressor</keyword>
<feature type="coiled-coil region" evidence="5">
    <location>
        <begin position="83"/>
        <end position="117"/>
    </location>
</feature>
<dbReference type="SMART" id="SM00422">
    <property type="entry name" value="HTH_MERR"/>
    <property type="match status" value="1"/>
</dbReference>
<dbReference type="SUPFAM" id="SSF46955">
    <property type="entry name" value="Putative DNA-binding domain"/>
    <property type="match status" value="1"/>
</dbReference>
<dbReference type="GO" id="GO:0003700">
    <property type="term" value="F:DNA-binding transcription factor activity"/>
    <property type="evidence" value="ECO:0007669"/>
    <property type="project" value="InterPro"/>
</dbReference>
<dbReference type="InterPro" id="IPR047057">
    <property type="entry name" value="MerR_fam"/>
</dbReference>
<name>A0A1M6E3L4_BUTFI</name>
<reference evidence="8" key="1">
    <citation type="submission" date="2016-11" db="EMBL/GenBank/DDBJ databases">
        <authorList>
            <person name="Varghese N."/>
            <person name="Submissions S."/>
        </authorList>
    </citation>
    <scope>NUCLEOTIDE SEQUENCE [LARGE SCALE GENOMIC DNA]</scope>
    <source>
        <strain evidence="8">DSM 3071</strain>
    </source>
</reference>
<dbReference type="Pfam" id="PF13411">
    <property type="entry name" value="MerR_1"/>
    <property type="match status" value="1"/>
</dbReference>
<proteinExistence type="predicted"/>
<keyword evidence="3 7" id="KW-0238">DNA-binding</keyword>
<protein>
    <submittedName>
        <fullName evidence="7">DNA-binding transcriptional regulator, MerR family</fullName>
    </submittedName>
</protein>
<evidence type="ECO:0000256" key="2">
    <source>
        <dbReference type="ARBA" id="ARBA00023015"/>
    </source>
</evidence>
<dbReference type="AlphaFoldDB" id="A0A1M6E3L4"/>
<dbReference type="Gene3D" id="1.10.1660.10">
    <property type="match status" value="1"/>
</dbReference>